<evidence type="ECO:0000256" key="1">
    <source>
        <dbReference type="SAM" id="MobiDB-lite"/>
    </source>
</evidence>
<feature type="compositionally biased region" description="Basic and acidic residues" evidence="1">
    <location>
        <begin position="110"/>
        <end position="136"/>
    </location>
</feature>
<evidence type="ECO:0000313" key="2">
    <source>
        <dbReference type="EMBL" id="OAE26825.1"/>
    </source>
</evidence>
<evidence type="ECO:0000313" key="3">
    <source>
        <dbReference type="Proteomes" id="UP000077202"/>
    </source>
</evidence>
<dbReference type="AlphaFoldDB" id="A0A176W2Y7"/>
<comment type="caution">
    <text evidence="2">The sequence shown here is derived from an EMBL/GenBank/DDBJ whole genome shotgun (WGS) entry which is preliminary data.</text>
</comment>
<feature type="region of interest" description="Disordered" evidence="1">
    <location>
        <begin position="1"/>
        <end position="198"/>
    </location>
</feature>
<sequence length="198" mass="21043">MRALPACSAIGSPVSPLSSVLARPSLSRIGNRSSSAEKENSSSPERPSSSSALALSLAAANARGRNEPETTLQKRNEEKRREGKRNAAELSSSSSPSPSSALSSSAQREVLSRRDRRESDRHGREGRASGGCRDDSGIASGPDCHDRDEGFDGRDPNRRNTFSATALPCSAASESRTGRFRLTVQFGKEKPNGRTDAA</sequence>
<feature type="compositionally biased region" description="Basic and acidic residues" evidence="1">
    <location>
        <begin position="143"/>
        <end position="158"/>
    </location>
</feature>
<feature type="compositionally biased region" description="Low complexity" evidence="1">
    <location>
        <begin position="41"/>
        <end position="63"/>
    </location>
</feature>
<keyword evidence="3" id="KW-1185">Reference proteome</keyword>
<dbReference type="EMBL" id="LVLJ01002098">
    <property type="protein sequence ID" value="OAE26825.1"/>
    <property type="molecule type" value="Genomic_DNA"/>
</dbReference>
<proteinExistence type="predicted"/>
<dbReference type="Proteomes" id="UP000077202">
    <property type="component" value="Unassembled WGS sequence"/>
</dbReference>
<accession>A0A176W2Y7</accession>
<feature type="compositionally biased region" description="Basic and acidic residues" evidence="1">
    <location>
        <begin position="64"/>
        <end position="87"/>
    </location>
</feature>
<protein>
    <submittedName>
        <fullName evidence="2">Uncharacterized protein</fullName>
    </submittedName>
</protein>
<name>A0A176W2Y7_MARPO</name>
<feature type="compositionally biased region" description="Low complexity" evidence="1">
    <location>
        <begin position="88"/>
        <end position="106"/>
    </location>
</feature>
<organism evidence="2 3">
    <name type="scientific">Marchantia polymorpha subsp. ruderalis</name>
    <dbReference type="NCBI Taxonomy" id="1480154"/>
    <lineage>
        <taxon>Eukaryota</taxon>
        <taxon>Viridiplantae</taxon>
        <taxon>Streptophyta</taxon>
        <taxon>Embryophyta</taxon>
        <taxon>Marchantiophyta</taxon>
        <taxon>Marchantiopsida</taxon>
        <taxon>Marchantiidae</taxon>
        <taxon>Marchantiales</taxon>
        <taxon>Marchantiaceae</taxon>
        <taxon>Marchantia</taxon>
    </lineage>
</organism>
<reference evidence="2" key="1">
    <citation type="submission" date="2016-03" db="EMBL/GenBank/DDBJ databases">
        <title>Mechanisms controlling the formation of the plant cell surface in tip-growing cells are functionally conserved among land plants.</title>
        <authorList>
            <person name="Honkanen S."/>
            <person name="Jones V.A."/>
            <person name="Morieri G."/>
            <person name="Champion C."/>
            <person name="Hetherington A.J."/>
            <person name="Kelly S."/>
            <person name="Saint-Marcoux D."/>
            <person name="Proust H."/>
            <person name="Prescott H."/>
            <person name="Dolan L."/>
        </authorList>
    </citation>
    <scope>NUCLEOTIDE SEQUENCE [LARGE SCALE GENOMIC DNA]</scope>
    <source>
        <tissue evidence="2">Whole gametophyte</tissue>
    </source>
</reference>
<gene>
    <name evidence="2" type="ORF">AXG93_215s1230</name>
</gene>
<feature type="compositionally biased region" description="Basic and acidic residues" evidence="1">
    <location>
        <begin position="187"/>
        <end position="198"/>
    </location>
</feature>